<gene>
    <name evidence="1" type="ORF">LARSCL_LOCUS22792</name>
</gene>
<reference evidence="1 2" key="1">
    <citation type="submission" date="2024-04" db="EMBL/GenBank/DDBJ databases">
        <authorList>
            <person name="Rising A."/>
            <person name="Reimegard J."/>
            <person name="Sonavane S."/>
            <person name="Akerstrom W."/>
            <person name="Nylinder S."/>
            <person name="Hedman E."/>
            <person name="Kallberg Y."/>
        </authorList>
    </citation>
    <scope>NUCLEOTIDE SEQUENCE [LARGE SCALE GENOMIC DNA]</scope>
</reference>
<comment type="caution">
    <text evidence="1">The sequence shown here is derived from an EMBL/GenBank/DDBJ whole genome shotgun (WGS) entry which is preliminary data.</text>
</comment>
<dbReference type="AlphaFoldDB" id="A0AAV2C1A3"/>
<keyword evidence="2" id="KW-1185">Reference proteome</keyword>
<evidence type="ECO:0000313" key="2">
    <source>
        <dbReference type="Proteomes" id="UP001497382"/>
    </source>
</evidence>
<proteinExistence type="predicted"/>
<sequence length="78" mass="9000">MLDLSYNSNYALLVLENLGPVDLEREAAFTNFISFGYSNYCLENPGNPSKEKKKVEKKIYGAYKFEKNISLISEGYYR</sequence>
<evidence type="ECO:0000313" key="1">
    <source>
        <dbReference type="EMBL" id="CAL1301938.1"/>
    </source>
</evidence>
<name>A0AAV2C1A3_9ARAC</name>
<organism evidence="1 2">
    <name type="scientific">Larinioides sclopetarius</name>
    <dbReference type="NCBI Taxonomy" id="280406"/>
    <lineage>
        <taxon>Eukaryota</taxon>
        <taxon>Metazoa</taxon>
        <taxon>Ecdysozoa</taxon>
        <taxon>Arthropoda</taxon>
        <taxon>Chelicerata</taxon>
        <taxon>Arachnida</taxon>
        <taxon>Araneae</taxon>
        <taxon>Araneomorphae</taxon>
        <taxon>Entelegynae</taxon>
        <taxon>Araneoidea</taxon>
        <taxon>Araneidae</taxon>
        <taxon>Larinioides</taxon>
    </lineage>
</organism>
<accession>A0AAV2C1A3</accession>
<dbReference type="EMBL" id="CAXIEN010000982">
    <property type="protein sequence ID" value="CAL1301938.1"/>
    <property type="molecule type" value="Genomic_DNA"/>
</dbReference>
<protein>
    <submittedName>
        <fullName evidence="1">Uncharacterized protein</fullName>
    </submittedName>
</protein>
<dbReference type="Proteomes" id="UP001497382">
    <property type="component" value="Unassembled WGS sequence"/>
</dbReference>